<dbReference type="InterPro" id="IPR003395">
    <property type="entry name" value="RecF/RecN/SMC_N"/>
</dbReference>
<feature type="coiled-coil region" evidence="7">
    <location>
        <begin position="690"/>
        <end position="850"/>
    </location>
</feature>
<dbReference type="SMART" id="SM00968">
    <property type="entry name" value="SMC_hinge"/>
    <property type="match status" value="1"/>
</dbReference>
<dbReference type="FunFam" id="3.40.50.300:FF:000984">
    <property type="entry name" value="Chromosome partition protein Smc"/>
    <property type="match status" value="1"/>
</dbReference>
<dbReference type="Gene3D" id="3.40.50.300">
    <property type="entry name" value="P-loop containing nucleotide triphosphate hydrolases"/>
    <property type="match status" value="2"/>
</dbReference>
<dbReference type="FunFam" id="3.40.50.300:FF:000901">
    <property type="entry name" value="Chromosome partition protein Smc"/>
    <property type="match status" value="1"/>
</dbReference>
<dbReference type="GO" id="GO:0005694">
    <property type="term" value="C:chromosome"/>
    <property type="evidence" value="ECO:0007669"/>
    <property type="project" value="InterPro"/>
</dbReference>
<keyword evidence="4 7" id="KW-0067">ATP-binding</keyword>
<evidence type="ECO:0000256" key="8">
    <source>
        <dbReference type="SAM" id="MobiDB-lite"/>
    </source>
</evidence>
<gene>
    <name evidence="7 10" type="primary">smc</name>
    <name evidence="10" type="ORF">NCTC13163_01864</name>
</gene>
<dbReference type="GO" id="GO:0003677">
    <property type="term" value="F:DNA binding"/>
    <property type="evidence" value="ECO:0007669"/>
    <property type="project" value="UniProtKB-UniRule"/>
</dbReference>
<dbReference type="SUPFAM" id="SSF75553">
    <property type="entry name" value="Smc hinge domain"/>
    <property type="match status" value="1"/>
</dbReference>
<evidence type="ECO:0000313" key="10">
    <source>
        <dbReference type="EMBL" id="STO08493.1"/>
    </source>
</evidence>
<accession>A0A377FW01</accession>
<reference evidence="10 11" key="1">
    <citation type="submission" date="2018-06" db="EMBL/GenBank/DDBJ databases">
        <authorList>
            <consortium name="Pathogen Informatics"/>
            <person name="Doyle S."/>
        </authorList>
    </citation>
    <scope>NUCLEOTIDE SEQUENCE [LARGE SCALE GENOMIC DNA]</scope>
    <source>
        <strain evidence="10 11">NCTC13163</strain>
    </source>
</reference>
<evidence type="ECO:0000313" key="11">
    <source>
        <dbReference type="Proteomes" id="UP000254060"/>
    </source>
</evidence>
<dbReference type="Pfam" id="PF02463">
    <property type="entry name" value="SMC_N"/>
    <property type="match status" value="1"/>
</dbReference>
<dbReference type="Gene3D" id="1.20.1060.20">
    <property type="match status" value="1"/>
</dbReference>
<dbReference type="SUPFAM" id="SSF52540">
    <property type="entry name" value="P-loop containing nucleoside triphosphate hydrolases"/>
    <property type="match status" value="1"/>
</dbReference>
<comment type="subunit">
    <text evidence="7">Homodimer.</text>
</comment>
<keyword evidence="3 7" id="KW-0547">Nucleotide-binding</keyword>
<dbReference type="HAMAP" id="MF_01894">
    <property type="entry name" value="Smc_prok"/>
    <property type="match status" value="1"/>
</dbReference>
<evidence type="ECO:0000256" key="6">
    <source>
        <dbReference type="ARBA" id="ARBA00023125"/>
    </source>
</evidence>
<dbReference type="InterPro" id="IPR027417">
    <property type="entry name" value="P-loop_NTPase"/>
</dbReference>
<evidence type="ECO:0000259" key="9">
    <source>
        <dbReference type="SMART" id="SM00968"/>
    </source>
</evidence>
<sequence>MHLKRIELAGFKSFAKRIELDFRPGVTAVVGPNGSGKSNISDAVRWVLGEQSAKSLRGAKMEDVIFAGSEGENHRNVAEVTLVLDNTDAHLRLPYEEVSVTRRVSRSGDSDYFMNKKPCRLKDVIDLFMDTGLSRDAFAIIGQGRVEQVISGKPEDRRAVIEEAAGVLKYRQRKKQAERKLQDTELNLSRVDDILYELADRVEPLREQAALAREYQVAKARHDELETGILGAEIAELGENLAASRTGLETATGEKARQNTVLEAIVGERTELETTLVNKREELEALHQQERTQATELERLVGEINLAKAREEHGAETKERLERQQEESSGELEQLDARLQAARTDLASKRAALETVESARSELDKKLEAASRDFDAEIDSLQSEAFELATTRATLTNQQKREERDIEQAKEATERLLRENKDRLDVRSEQTEALDSERARLDASRATWQQLLEREDELTAEAATLRDKLTRAEQSYHDLDRRRQKTEDRIDMLERMKQSYEGYFHAVKFVLKDRGPGVLGAVAELIQVLPTYEAAIETALGQTQQHIVVTDESVGRREIDKLRRASAGRATFVPMTTVKERFVPSEVVHRLEAMDGFIGVASDLVSTEATYEKLKRSLLGAVIVAKTLEVANRIAQTTGYRYRIVTLDGDIVNVGGSMTGGSRKQGVALFTQSRELDDLKQGLTQGLAMLHEQQLRVTEYTEALGRLETELQTLRAEKRNNETALREREAAYRELERVSQDAKAQLELFDHEMNRYTKTIESSTAELARLAEEIATTSTKEKALRKELESLRVEQARGAETTDELRETLRQNELDRQRHTLEVERVEAEAERLEDERLKLVTRLGQIEAELGRLASGKVISSAELRVSHEAATMQMETLKRQLDKETIGLKAQEESHRILRQREQQASDLLRRLDAEVRKAETMLNELELKRQWKLDALEERGLVFELLPALDLPLDEAREEFKLLVRQIEEIGPVNVNAIEEFDIVNERFTFLSEQRDDLVSAKEDLYEIISEMDREVTRLFNETYTSVRNHFKQTFKELFGGGEADLKLTDDGDLLNTGIDIVAKPPGKKLQTLSLLSGGERALTAIALLFAILKTRPVPFCVLDEVEAALDEANVHRFGEYVRTLSIDTQFVIITHRKGTMEAADMLYGVTMQQNGVSEVLSVELAEAKRVVETEQEMEELT</sequence>
<protein>
    <recommendedName>
        <fullName evidence="7">Chromosome partition protein Smc</fullName>
    </recommendedName>
</protein>
<keyword evidence="2 7" id="KW-0963">Cytoplasm</keyword>
<dbReference type="Proteomes" id="UP000254060">
    <property type="component" value="Unassembled WGS sequence"/>
</dbReference>
<proteinExistence type="inferred from homology"/>
<dbReference type="InterPro" id="IPR036277">
    <property type="entry name" value="SMC_hinge_sf"/>
</dbReference>
<comment type="subcellular location">
    <subcellularLocation>
        <location evidence="1 7">Cytoplasm</location>
    </subcellularLocation>
</comment>
<dbReference type="GO" id="GO:0007062">
    <property type="term" value="P:sister chromatid cohesion"/>
    <property type="evidence" value="ECO:0007669"/>
    <property type="project" value="InterPro"/>
</dbReference>
<keyword evidence="5 7" id="KW-0175">Coiled coil</keyword>
<keyword evidence="6 7" id="KW-0238">DNA-binding</keyword>
<dbReference type="RefSeq" id="WP_029335412.1">
    <property type="nucleotide sequence ID" value="NZ_UGGP01000001.1"/>
</dbReference>
<dbReference type="Gene3D" id="3.30.70.1620">
    <property type="match status" value="1"/>
</dbReference>
<name>A0A377FW01_9BACL</name>
<feature type="coiled-coil region" evidence="7">
    <location>
        <begin position="167"/>
        <end position="194"/>
    </location>
</feature>
<evidence type="ECO:0000256" key="4">
    <source>
        <dbReference type="ARBA" id="ARBA00022840"/>
    </source>
</evidence>
<evidence type="ECO:0000256" key="2">
    <source>
        <dbReference type="ARBA" id="ARBA00022490"/>
    </source>
</evidence>
<comment type="similarity">
    <text evidence="7">Belongs to the SMC family.</text>
</comment>
<evidence type="ECO:0000256" key="3">
    <source>
        <dbReference type="ARBA" id="ARBA00022741"/>
    </source>
</evidence>
<feature type="coiled-coil region" evidence="7">
    <location>
        <begin position="876"/>
        <end position="931"/>
    </location>
</feature>
<dbReference type="PIRSF" id="PIRSF005719">
    <property type="entry name" value="SMC"/>
    <property type="match status" value="1"/>
</dbReference>
<evidence type="ECO:0000256" key="7">
    <source>
        <dbReference type="HAMAP-Rule" id="MF_01894"/>
    </source>
</evidence>
<dbReference type="AlphaFoldDB" id="A0A377FW01"/>
<dbReference type="STRING" id="1397694.GCA_000702585_02360"/>
<feature type="compositionally biased region" description="Basic and acidic residues" evidence="8">
    <location>
        <begin position="311"/>
        <end position="326"/>
    </location>
</feature>
<evidence type="ECO:0000256" key="1">
    <source>
        <dbReference type="ARBA" id="ARBA00004496"/>
    </source>
</evidence>
<dbReference type="InterPro" id="IPR024704">
    <property type="entry name" value="SMC"/>
</dbReference>
<dbReference type="CDD" id="cd03278">
    <property type="entry name" value="ABC_SMC_barmotin"/>
    <property type="match status" value="2"/>
</dbReference>
<dbReference type="Pfam" id="PF06470">
    <property type="entry name" value="SMC_hinge"/>
    <property type="match status" value="1"/>
</dbReference>
<dbReference type="GO" id="GO:0006260">
    <property type="term" value="P:DNA replication"/>
    <property type="evidence" value="ECO:0007669"/>
    <property type="project" value="UniProtKB-UniRule"/>
</dbReference>
<feature type="domain" description="SMC hinge" evidence="9">
    <location>
        <begin position="516"/>
        <end position="635"/>
    </location>
</feature>
<dbReference type="GO" id="GO:0030261">
    <property type="term" value="P:chromosome condensation"/>
    <property type="evidence" value="ECO:0007669"/>
    <property type="project" value="InterPro"/>
</dbReference>
<dbReference type="EMBL" id="UGGP01000001">
    <property type="protein sequence ID" value="STO08493.1"/>
    <property type="molecule type" value="Genomic_DNA"/>
</dbReference>
<evidence type="ECO:0000256" key="5">
    <source>
        <dbReference type="ARBA" id="ARBA00023054"/>
    </source>
</evidence>
<dbReference type="NCBIfam" id="TIGR02168">
    <property type="entry name" value="SMC_prok_B"/>
    <property type="match status" value="1"/>
</dbReference>
<feature type="region of interest" description="Disordered" evidence="8">
    <location>
        <begin position="311"/>
        <end position="332"/>
    </location>
</feature>
<organism evidence="10 11">
    <name type="scientific">Exiguobacterium aurantiacum</name>
    <dbReference type="NCBI Taxonomy" id="33987"/>
    <lineage>
        <taxon>Bacteria</taxon>
        <taxon>Bacillati</taxon>
        <taxon>Bacillota</taxon>
        <taxon>Bacilli</taxon>
        <taxon>Bacillales</taxon>
        <taxon>Bacillales Family XII. Incertae Sedis</taxon>
        <taxon>Exiguobacterium</taxon>
    </lineage>
</organism>
<feature type="binding site" evidence="7">
    <location>
        <begin position="32"/>
        <end position="39"/>
    </location>
    <ligand>
        <name>ATP</name>
        <dbReference type="ChEBI" id="CHEBI:30616"/>
    </ligand>
</feature>
<dbReference type="PANTHER" id="PTHR43977">
    <property type="entry name" value="STRUCTURAL MAINTENANCE OF CHROMOSOMES PROTEIN 3"/>
    <property type="match status" value="1"/>
</dbReference>
<dbReference type="InterPro" id="IPR010935">
    <property type="entry name" value="SMC_hinge"/>
</dbReference>
<dbReference type="GO" id="GO:0016887">
    <property type="term" value="F:ATP hydrolysis activity"/>
    <property type="evidence" value="ECO:0007669"/>
    <property type="project" value="InterPro"/>
</dbReference>
<dbReference type="GO" id="GO:0005524">
    <property type="term" value="F:ATP binding"/>
    <property type="evidence" value="ECO:0007669"/>
    <property type="project" value="UniProtKB-UniRule"/>
</dbReference>
<dbReference type="InterPro" id="IPR011890">
    <property type="entry name" value="SMC_prok"/>
</dbReference>
<comment type="domain">
    <text evidence="7">Contains large globular domains required for ATP hydrolysis at each terminus and a third globular domain forming a flexible hinge near the middle of the molecule. These domains are separated by coiled-coil structures.</text>
</comment>
<dbReference type="GO" id="GO:0007059">
    <property type="term" value="P:chromosome segregation"/>
    <property type="evidence" value="ECO:0007669"/>
    <property type="project" value="UniProtKB-UniRule"/>
</dbReference>
<dbReference type="GO" id="GO:0005737">
    <property type="term" value="C:cytoplasm"/>
    <property type="evidence" value="ECO:0007669"/>
    <property type="project" value="UniProtKB-SubCell"/>
</dbReference>
<comment type="function">
    <text evidence="7">Required for chromosome condensation and partitioning.</text>
</comment>
<feature type="coiled-coil region" evidence="7">
    <location>
        <begin position="455"/>
        <end position="496"/>
    </location>
</feature>